<dbReference type="Pfam" id="PF00379">
    <property type="entry name" value="Chitin_bind_4"/>
    <property type="match status" value="1"/>
</dbReference>
<dbReference type="PROSITE" id="PS00233">
    <property type="entry name" value="CHIT_BIND_RR_1"/>
    <property type="match status" value="1"/>
</dbReference>
<dbReference type="PANTHER" id="PTHR12236">
    <property type="entry name" value="STRUCTURAL CONTITUENT OF CUTICLE"/>
    <property type="match status" value="1"/>
</dbReference>
<keyword evidence="2 3" id="KW-0193">Cuticle</keyword>
<organism evidence="6 7">
    <name type="scientific">Stegodyphus mimosarum</name>
    <name type="common">African social velvet spider</name>
    <dbReference type="NCBI Taxonomy" id="407821"/>
    <lineage>
        <taxon>Eukaryota</taxon>
        <taxon>Metazoa</taxon>
        <taxon>Ecdysozoa</taxon>
        <taxon>Arthropoda</taxon>
        <taxon>Chelicerata</taxon>
        <taxon>Arachnida</taxon>
        <taxon>Araneae</taxon>
        <taxon>Araneomorphae</taxon>
        <taxon>Entelegynae</taxon>
        <taxon>Eresoidea</taxon>
        <taxon>Eresidae</taxon>
        <taxon>Stegodyphus</taxon>
    </lineage>
</organism>
<sequence>MRILYCLAVFVVSFTAVSCGDHPDGISKVSRAQDALGNYQFSYSVSNTEGEQFRNEETDPIGRVIGSYGLKHNDGTHRIVDYVADKDGFHAHIRSNEPGVASSEAAHATITRTDQDLPLVAAATSNVGSGSYGDRLRTSVSKVAYVSAYEDSKKSDNTDNAVKETRQQNFDDYRPQSPVAYYPSEAIGQNSPLRTSDFEDARRLRSQTPAADSKPPDVYFPPIDPHTAVRRPGYYLPRERGSEDTYFRTTSRRPFTPPYGGFDDDPLPVDRRPGISMTSIHGGVGSDRLLPSPVPTPVYGAGRYPASDTSARRDLGLPRYPLNPNYASIPRVPGSVLPLT</sequence>
<evidence type="ECO:0000256" key="4">
    <source>
        <dbReference type="SAM" id="MobiDB-lite"/>
    </source>
</evidence>
<evidence type="ECO:0000256" key="3">
    <source>
        <dbReference type="PROSITE-ProRule" id="PRU00497"/>
    </source>
</evidence>
<dbReference type="InterPro" id="IPR031311">
    <property type="entry name" value="CHIT_BIND_RR_consensus"/>
</dbReference>
<dbReference type="PROSITE" id="PS51257">
    <property type="entry name" value="PROKAR_LIPOPROTEIN"/>
    <property type="match status" value="1"/>
</dbReference>
<gene>
    <name evidence="6" type="ORF">X975_21786</name>
</gene>
<proteinExistence type="predicted"/>
<dbReference type="GO" id="GO:0031012">
    <property type="term" value="C:extracellular matrix"/>
    <property type="evidence" value="ECO:0007669"/>
    <property type="project" value="TreeGrafter"/>
</dbReference>
<evidence type="ECO:0000256" key="5">
    <source>
        <dbReference type="SAM" id="SignalP"/>
    </source>
</evidence>
<feature type="region of interest" description="Disordered" evidence="4">
    <location>
        <begin position="248"/>
        <end position="267"/>
    </location>
</feature>
<evidence type="ECO:0000313" key="6">
    <source>
        <dbReference type="EMBL" id="KFM72673.1"/>
    </source>
</evidence>
<feature type="region of interest" description="Disordered" evidence="4">
    <location>
        <begin position="165"/>
        <end position="239"/>
    </location>
</feature>
<dbReference type="Proteomes" id="UP000054359">
    <property type="component" value="Unassembled WGS sequence"/>
</dbReference>
<evidence type="ECO:0000256" key="1">
    <source>
        <dbReference type="ARBA" id="ARBA00002980"/>
    </source>
</evidence>
<dbReference type="InterPro" id="IPR000618">
    <property type="entry name" value="Insect_cuticle"/>
</dbReference>
<dbReference type="OrthoDB" id="6425109at2759"/>
<keyword evidence="7" id="KW-1185">Reference proteome</keyword>
<dbReference type="AlphaFoldDB" id="A0A087U5N4"/>
<comment type="function">
    <text evidence="1">Component of the rigid cuticle of the spider.</text>
</comment>
<dbReference type="PRINTS" id="PR00947">
    <property type="entry name" value="CUTICLE"/>
</dbReference>
<protein>
    <submittedName>
        <fullName evidence="6">Cuticle protein 14 isoform a</fullName>
    </submittedName>
</protein>
<dbReference type="OMA" id="QFRNEET"/>
<reference evidence="6 7" key="1">
    <citation type="submission" date="2013-11" db="EMBL/GenBank/DDBJ databases">
        <title>Genome sequencing of Stegodyphus mimosarum.</title>
        <authorList>
            <person name="Bechsgaard J."/>
        </authorList>
    </citation>
    <scope>NUCLEOTIDE SEQUENCE [LARGE SCALE GENOMIC DNA]</scope>
</reference>
<dbReference type="GO" id="GO:0042302">
    <property type="term" value="F:structural constituent of cuticle"/>
    <property type="evidence" value="ECO:0007669"/>
    <property type="project" value="UniProtKB-UniRule"/>
</dbReference>
<dbReference type="PROSITE" id="PS51155">
    <property type="entry name" value="CHIT_BIND_RR_2"/>
    <property type="match status" value="1"/>
</dbReference>
<evidence type="ECO:0000313" key="7">
    <source>
        <dbReference type="Proteomes" id="UP000054359"/>
    </source>
</evidence>
<dbReference type="GO" id="GO:0005615">
    <property type="term" value="C:extracellular space"/>
    <property type="evidence" value="ECO:0007669"/>
    <property type="project" value="TreeGrafter"/>
</dbReference>
<dbReference type="EMBL" id="KK118305">
    <property type="protein sequence ID" value="KFM72673.1"/>
    <property type="molecule type" value="Genomic_DNA"/>
</dbReference>
<accession>A0A087U5N4</accession>
<feature type="non-terminal residue" evidence="6">
    <location>
        <position position="340"/>
    </location>
</feature>
<feature type="signal peptide" evidence="5">
    <location>
        <begin position="1"/>
        <end position="19"/>
    </location>
</feature>
<keyword evidence="5" id="KW-0732">Signal</keyword>
<dbReference type="PANTHER" id="PTHR12236:SF79">
    <property type="entry name" value="CUTICULAR PROTEIN 50CB-RELATED"/>
    <property type="match status" value="1"/>
</dbReference>
<feature type="compositionally biased region" description="Basic and acidic residues" evidence="4">
    <location>
        <begin position="165"/>
        <end position="174"/>
    </location>
</feature>
<feature type="chain" id="PRO_5001830302" evidence="5">
    <location>
        <begin position="20"/>
        <end position="340"/>
    </location>
</feature>
<dbReference type="InterPro" id="IPR051217">
    <property type="entry name" value="Insect_Cuticle_Struc_Prot"/>
</dbReference>
<evidence type="ECO:0000256" key="2">
    <source>
        <dbReference type="ARBA" id="ARBA00022460"/>
    </source>
</evidence>
<name>A0A087U5N4_STEMI</name>